<dbReference type="Pfam" id="PF03446">
    <property type="entry name" value="NAD_binding_2"/>
    <property type="match status" value="1"/>
</dbReference>
<gene>
    <name evidence="7" type="ORF">ARMA_0481</name>
    <name evidence="8" type="ORF">SE16_09830</name>
</gene>
<dbReference type="EMBL" id="BBZA01000029">
    <property type="protein sequence ID" value="GAP62058.1"/>
    <property type="molecule type" value="Genomic_DNA"/>
</dbReference>
<dbReference type="PANTHER" id="PTHR43060">
    <property type="entry name" value="3-HYDROXYISOBUTYRATE DEHYDROGENASE-LIKE 1, MITOCHONDRIAL-RELATED"/>
    <property type="match status" value="1"/>
</dbReference>
<name>A0A0N0RFA6_9CHLR</name>
<evidence type="ECO:0000313" key="7">
    <source>
        <dbReference type="EMBL" id="GAP62058.1"/>
    </source>
</evidence>
<evidence type="ECO:0000256" key="1">
    <source>
        <dbReference type="ARBA" id="ARBA00009080"/>
    </source>
</evidence>
<keyword evidence="9" id="KW-1185">Reference proteome</keyword>
<dbReference type="AlphaFoldDB" id="A0A0N0RFA6"/>
<comment type="caution">
    <text evidence="7">The sequence shown here is derived from an EMBL/GenBank/DDBJ whole genome shotgun (WGS) entry which is preliminary data.</text>
</comment>
<keyword evidence="2 7" id="KW-0560">Oxidoreductase</keyword>
<protein>
    <submittedName>
        <fullName evidence="7">2-hydroxy-3-oxopropionate reductase</fullName>
        <ecNumber evidence="7">1.1.1.60</ecNumber>
    </submittedName>
    <submittedName>
        <fullName evidence="8">6-phosphogluconate dehydrogenase</fullName>
    </submittedName>
</protein>
<dbReference type="InterPro" id="IPR008927">
    <property type="entry name" value="6-PGluconate_DH-like_C_sf"/>
</dbReference>
<dbReference type="PATRIC" id="fig|872965.6.peg.2013"/>
<dbReference type="PROSITE" id="PS00895">
    <property type="entry name" value="3_HYDROXYISOBUT_DH"/>
    <property type="match status" value="1"/>
</dbReference>
<dbReference type="InterPro" id="IPR029154">
    <property type="entry name" value="HIBADH-like_NADP-bd"/>
</dbReference>
<dbReference type="GO" id="GO:0016054">
    <property type="term" value="P:organic acid catabolic process"/>
    <property type="evidence" value="ECO:0007669"/>
    <property type="project" value="UniProtKB-ARBA"/>
</dbReference>
<dbReference type="InterPro" id="IPR036291">
    <property type="entry name" value="NAD(P)-bd_dom_sf"/>
</dbReference>
<dbReference type="GO" id="GO:0008679">
    <property type="term" value="F:2-hydroxy-3-oxopropionate reductase activity"/>
    <property type="evidence" value="ECO:0007669"/>
    <property type="project" value="UniProtKB-EC"/>
</dbReference>
<reference evidence="7 9" key="1">
    <citation type="journal article" date="2015" name="Genome Announc.">
        <title>Draft Genome Sequence of a Heterotrophic Facultative Anaerobic Thermophilic Bacterium, Ardenticatena maritima Strain 110ST.</title>
        <authorList>
            <person name="Kawaichi S."/>
            <person name="Yoshida T."/>
            <person name="Sako Y."/>
            <person name="Nakamura R."/>
        </authorList>
    </citation>
    <scope>NUCLEOTIDE SEQUENCE [LARGE SCALE GENOMIC DNA]</scope>
    <source>
        <strain evidence="7 9">110S</strain>
    </source>
</reference>
<dbReference type="SUPFAM" id="SSF48179">
    <property type="entry name" value="6-phosphogluconate dehydrogenase C-terminal domain-like"/>
    <property type="match status" value="1"/>
</dbReference>
<dbReference type="InterPro" id="IPR013328">
    <property type="entry name" value="6PGD_dom2"/>
</dbReference>
<comment type="similarity">
    <text evidence="1">Belongs to the HIBADH-related family.</text>
</comment>
<dbReference type="Proteomes" id="UP000050502">
    <property type="component" value="Unassembled WGS sequence"/>
</dbReference>
<dbReference type="Proteomes" id="UP000037784">
    <property type="component" value="Unassembled WGS sequence"/>
</dbReference>
<evidence type="ECO:0000256" key="2">
    <source>
        <dbReference type="ARBA" id="ARBA00023002"/>
    </source>
</evidence>
<dbReference type="GO" id="GO:0050661">
    <property type="term" value="F:NADP binding"/>
    <property type="evidence" value="ECO:0007669"/>
    <property type="project" value="InterPro"/>
</dbReference>
<dbReference type="InterPro" id="IPR006115">
    <property type="entry name" value="6PGDH_NADP-bd"/>
</dbReference>
<accession>A0A0N0RFA6</accession>
<evidence type="ECO:0000313" key="8">
    <source>
        <dbReference type="EMBL" id="KPL87841.1"/>
    </source>
</evidence>
<evidence type="ECO:0000313" key="9">
    <source>
        <dbReference type="Proteomes" id="UP000037784"/>
    </source>
</evidence>
<feature type="active site" evidence="4">
    <location>
        <position position="172"/>
    </location>
</feature>
<feature type="domain" description="3-hydroxyisobutyrate dehydrogenase-like NAD-binding" evidence="6">
    <location>
        <begin position="166"/>
        <end position="285"/>
    </location>
</feature>
<dbReference type="GO" id="GO:0051287">
    <property type="term" value="F:NAD binding"/>
    <property type="evidence" value="ECO:0007669"/>
    <property type="project" value="InterPro"/>
</dbReference>
<dbReference type="PANTHER" id="PTHR43060:SF15">
    <property type="entry name" value="3-HYDROXYISOBUTYRATE DEHYDROGENASE-LIKE 1, MITOCHONDRIAL-RELATED"/>
    <property type="match status" value="1"/>
</dbReference>
<dbReference type="Gene3D" id="1.10.1040.10">
    <property type="entry name" value="N-(1-d-carboxylethyl)-l-norvaline Dehydrogenase, domain 2"/>
    <property type="match status" value="1"/>
</dbReference>
<dbReference type="FunCoup" id="A0A0N0RFA6">
    <property type="interactions" value="372"/>
</dbReference>
<dbReference type="PIRSF" id="PIRSF000103">
    <property type="entry name" value="HIBADH"/>
    <property type="match status" value="1"/>
</dbReference>
<dbReference type="EC" id="1.1.1.60" evidence="7"/>
<dbReference type="SUPFAM" id="SSF51735">
    <property type="entry name" value="NAD(P)-binding Rossmann-fold domains"/>
    <property type="match status" value="1"/>
</dbReference>
<dbReference type="Pfam" id="PF14833">
    <property type="entry name" value="NAD_binding_11"/>
    <property type="match status" value="1"/>
</dbReference>
<organism evidence="7 9">
    <name type="scientific">Ardenticatena maritima</name>
    <dbReference type="NCBI Taxonomy" id="872965"/>
    <lineage>
        <taxon>Bacteria</taxon>
        <taxon>Bacillati</taxon>
        <taxon>Chloroflexota</taxon>
        <taxon>Ardenticatenia</taxon>
        <taxon>Ardenticatenales</taxon>
        <taxon>Ardenticatenaceae</taxon>
        <taxon>Ardenticatena</taxon>
    </lineage>
</organism>
<dbReference type="EMBL" id="LGKN01000005">
    <property type="protein sequence ID" value="KPL87841.1"/>
    <property type="molecule type" value="Genomic_DNA"/>
</dbReference>
<evidence type="ECO:0000256" key="4">
    <source>
        <dbReference type="PIRSR" id="PIRSR000103-1"/>
    </source>
</evidence>
<evidence type="ECO:0000256" key="3">
    <source>
        <dbReference type="ARBA" id="ARBA00023027"/>
    </source>
</evidence>
<dbReference type="InParanoid" id="A0A0N0RFA6"/>
<feature type="domain" description="6-phosphogluconate dehydrogenase NADP-binding" evidence="5">
    <location>
        <begin position="4"/>
        <end position="163"/>
    </location>
</feature>
<dbReference type="STRING" id="872965.SE16_09830"/>
<evidence type="ECO:0000259" key="6">
    <source>
        <dbReference type="Pfam" id="PF14833"/>
    </source>
</evidence>
<evidence type="ECO:0000259" key="5">
    <source>
        <dbReference type="Pfam" id="PF03446"/>
    </source>
</evidence>
<evidence type="ECO:0000313" key="10">
    <source>
        <dbReference type="Proteomes" id="UP000050502"/>
    </source>
</evidence>
<keyword evidence="3" id="KW-0520">NAD</keyword>
<dbReference type="InterPro" id="IPR002204">
    <property type="entry name" value="3-OH-isobutyrate_DH-rel_CS"/>
</dbReference>
<proteinExistence type="inferred from homology"/>
<dbReference type="Gene3D" id="3.40.50.720">
    <property type="entry name" value="NAD(P)-binding Rossmann-like Domain"/>
    <property type="match status" value="1"/>
</dbReference>
<reference evidence="8 10" key="2">
    <citation type="submission" date="2015-07" db="EMBL/GenBank/DDBJ databases">
        <title>Whole genome sequence of Ardenticatena maritima DSM 23922.</title>
        <authorList>
            <person name="Hemp J."/>
            <person name="Ward L.M."/>
            <person name="Pace L.A."/>
            <person name="Fischer W.W."/>
        </authorList>
    </citation>
    <scope>NUCLEOTIDE SEQUENCE [LARGE SCALE GENOMIC DNA]</scope>
    <source>
        <strain evidence="8 10">110S</strain>
    </source>
</reference>
<sequence>MSERVGFIGLGIMGRGMARNLLKAGFDLCVWNRTPEKMQPFAEAGARTATSPADLAAQSDIIITCVSDTPDVEAVILGENGVIHGARPGALVIDMSTISPKATQRIAAALAERGIHLLDAPISGGSEGAERGTLSIMVGGEAEQVARAMPVFQAMGKKITHVGGHGAGQMVKLVNQILVVINMLAVSEALVFAQAGGLDLEKTLEAVTEGAAGSWMLSNRGPQVIARDWRPGFTIDLQQKDLRLVLQTADELGVPVPTTAVIFNLYRTLQRAGLGHEGNHALVKAIERLSGIVVGAEAAQNNEA</sequence>
<reference evidence="9" key="3">
    <citation type="submission" date="2015-08" db="EMBL/GenBank/DDBJ databases">
        <title>Draft Genome Sequence of a Heterotrophic Facultative Anaerobic Bacterium Ardenticatena maritima Strain 110S.</title>
        <authorList>
            <person name="Kawaichi S."/>
            <person name="Yoshida T."/>
            <person name="Sako Y."/>
            <person name="Nakamura R."/>
        </authorList>
    </citation>
    <scope>NUCLEOTIDE SEQUENCE [LARGE SCALE GENOMIC DNA]</scope>
    <source>
        <strain evidence="9">110S</strain>
    </source>
</reference>
<dbReference type="InterPro" id="IPR015815">
    <property type="entry name" value="HIBADH-related"/>
</dbReference>